<dbReference type="CDD" id="cd00452">
    <property type="entry name" value="KDPG_aldolase"/>
    <property type="match status" value="1"/>
</dbReference>
<dbReference type="SUPFAM" id="SSF51569">
    <property type="entry name" value="Aldolase"/>
    <property type="match status" value="1"/>
</dbReference>
<organism evidence="6 7">
    <name type="scientific">Calderihabitans maritimus</name>
    <dbReference type="NCBI Taxonomy" id="1246530"/>
    <lineage>
        <taxon>Bacteria</taxon>
        <taxon>Bacillati</taxon>
        <taxon>Bacillota</taxon>
        <taxon>Clostridia</taxon>
        <taxon>Neomoorellales</taxon>
        <taxon>Calderihabitantaceae</taxon>
        <taxon>Calderihabitans</taxon>
    </lineage>
</organism>
<dbReference type="Pfam" id="PF01081">
    <property type="entry name" value="Aldolase"/>
    <property type="match status" value="1"/>
</dbReference>
<evidence type="ECO:0000256" key="2">
    <source>
        <dbReference type="ARBA" id="ARBA00006906"/>
    </source>
</evidence>
<keyword evidence="5" id="KW-0119">Carbohydrate metabolism</keyword>
<proteinExistence type="inferred from homology"/>
<dbReference type="AlphaFoldDB" id="A0A1Z5HX56"/>
<dbReference type="PANTHER" id="PTHR30246:SF1">
    <property type="entry name" value="2-DEHYDRO-3-DEOXY-6-PHOSPHOGALACTONATE ALDOLASE-RELATED"/>
    <property type="match status" value="1"/>
</dbReference>
<evidence type="ECO:0000256" key="4">
    <source>
        <dbReference type="ARBA" id="ARBA00023239"/>
    </source>
</evidence>
<name>A0A1Z5HX56_9FIRM</name>
<sequence>MIKKVEYLKQILDCGIVAVIRADSPEKALKVAEAVRKGGITAIEITMTVPGAVEVIRELVKNYKPEEMLVGAGTVLDSETARLCLLAGAEFIVGPHFNPDVVRLCNRYQKICMPGAMSVTEVVQAMECGADVVKIFPGSLFGPSIIKALRGPLPYAPLMPTGGVNLDNVDQWIKAGAVAVGVGTELTKKGLQENNYDIITETASAFVDKIRAARQG</sequence>
<comment type="pathway">
    <text evidence="1">Carbohydrate acid metabolism.</text>
</comment>
<dbReference type="NCBIfam" id="TIGR01182">
    <property type="entry name" value="eda"/>
    <property type="match status" value="1"/>
</dbReference>
<dbReference type="InterPro" id="IPR013785">
    <property type="entry name" value="Aldolase_TIM"/>
</dbReference>
<evidence type="ECO:0000313" key="6">
    <source>
        <dbReference type="EMBL" id="GAW94113.1"/>
    </source>
</evidence>
<dbReference type="InterPro" id="IPR000887">
    <property type="entry name" value="Aldlse_KDPG_KHG"/>
</dbReference>
<comment type="caution">
    <text evidence="6">The sequence shown here is derived from an EMBL/GenBank/DDBJ whole genome shotgun (WGS) entry which is preliminary data.</text>
</comment>
<evidence type="ECO:0000256" key="5">
    <source>
        <dbReference type="ARBA" id="ARBA00023277"/>
    </source>
</evidence>
<comment type="subunit">
    <text evidence="3">Homotrimer.</text>
</comment>
<dbReference type="Proteomes" id="UP000197032">
    <property type="component" value="Unassembled WGS sequence"/>
</dbReference>
<dbReference type="NCBIfam" id="NF005119">
    <property type="entry name" value="PRK06552.1"/>
    <property type="match status" value="1"/>
</dbReference>
<dbReference type="RefSeq" id="WP_088555124.1">
    <property type="nucleotide sequence ID" value="NZ_BDGJ01000198.1"/>
</dbReference>
<dbReference type="PANTHER" id="PTHR30246">
    <property type="entry name" value="2-KETO-3-DEOXY-6-PHOSPHOGLUCONATE ALDOLASE"/>
    <property type="match status" value="1"/>
</dbReference>
<comment type="similarity">
    <text evidence="2">Belongs to the KHG/KDPG aldolase family.</text>
</comment>
<gene>
    <name evidence="6" type="ORF">KKC1_32270</name>
</gene>
<protein>
    <submittedName>
        <fullName evidence="6">2-dehydro-3-deoxyphosphogluconate aldolase/4-hydroxy-2-oxoglutarate aldolase</fullName>
    </submittedName>
</protein>
<dbReference type="Gene3D" id="3.20.20.70">
    <property type="entry name" value="Aldolase class I"/>
    <property type="match status" value="1"/>
</dbReference>
<reference evidence="7" key="1">
    <citation type="journal article" date="2017" name="Appl. Environ. Microbiol.">
        <title>Genomic Analysis of Calderihabitans maritimus KKC1, a Thermophilic, Hydrogenogenic, Carboxydotrophic Bacterium Isolated from Marine Sediment.</title>
        <authorList>
            <person name="Omae K."/>
            <person name="Yoneda Y."/>
            <person name="Fukuyama Y."/>
            <person name="Yoshida T."/>
            <person name="Sako Y."/>
        </authorList>
    </citation>
    <scope>NUCLEOTIDE SEQUENCE [LARGE SCALE GENOMIC DNA]</scope>
    <source>
        <strain evidence="7">KKC1</strain>
    </source>
</reference>
<dbReference type="GO" id="GO:0016829">
    <property type="term" value="F:lyase activity"/>
    <property type="evidence" value="ECO:0007669"/>
    <property type="project" value="UniProtKB-KW"/>
</dbReference>
<evidence type="ECO:0000256" key="1">
    <source>
        <dbReference type="ARBA" id="ARBA00004761"/>
    </source>
</evidence>
<keyword evidence="7" id="KW-1185">Reference proteome</keyword>
<evidence type="ECO:0000256" key="3">
    <source>
        <dbReference type="ARBA" id="ARBA00011233"/>
    </source>
</evidence>
<dbReference type="EMBL" id="BDGJ01000198">
    <property type="protein sequence ID" value="GAW94113.1"/>
    <property type="molecule type" value="Genomic_DNA"/>
</dbReference>
<keyword evidence="4" id="KW-0456">Lyase</keyword>
<accession>A0A1Z5HX56</accession>
<dbReference type="OrthoDB" id="9802667at2"/>
<evidence type="ECO:0000313" key="7">
    <source>
        <dbReference type="Proteomes" id="UP000197032"/>
    </source>
</evidence>